<evidence type="ECO:0000256" key="3">
    <source>
        <dbReference type="ARBA" id="ARBA00022741"/>
    </source>
</evidence>
<dbReference type="SUPFAM" id="SSF52540">
    <property type="entry name" value="P-loop containing nucleoside triphosphate hydrolases"/>
    <property type="match status" value="1"/>
</dbReference>
<keyword evidence="4 9" id="KW-0418">Kinase</keyword>
<keyword evidence="7 9" id="KW-0539">Nucleus</keyword>
<keyword evidence="10" id="KW-0472">Membrane</keyword>
<feature type="region of interest" description="LID" evidence="9">
    <location>
        <begin position="240"/>
        <end position="250"/>
    </location>
</feature>
<dbReference type="Gene3D" id="3.40.50.300">
    <property type="entry name" value="P-loop containing nucleotide triphosphate hydrolases"/>
    <property type="match status" value="1"/>
</dbReference>
<evidence type="ECO:0000313" key="12">
    <source>
        <dbReference type="Proteomes" id="UP000275078"/>
    </source>
</evidence>
<accession>A0A3N4IDY6</accession>
<evidence type="ECO:0000256" key="1">
    <source>
        <dbReference type="ARBA" id="ARBA00022490"/>
    </source>
</evidence>
<dbReference type="CDD" id="cd01428">
    <property type="entry name" value="ADK"/>
    <property type="match status" value="1"/>
</dbReference>
<keyword evidence="10" id="KW-1133">Transmembrane helix</keyword>
<gene>
    <name evidence="11" type="ORF">BJ508DRAFT_413821</name>
</gene>
<feature type="transmembrane region" description="Helical" evidence="10">
    <location>
        <begin position="58"/>
        <end position="77"/>
    </location>
</feature>
<dbReference type="AlphaFoldDB" id="A0A3N4IDY6"/>
<dbReference type="GO" id="GO:0006221">
    <property type="term" value="P:pyrimidine nucleotide biosynthetic process"/>
    <property type="evidence" value="ECO:0007669"/>
    <property type="project" value="UniProtKB-UniRule"/>
</dbReference>
<feature type="binding site" evidence="9">
    <location>
        <position position="258"/>
    </location>
    <ligand>
        <name>a ribonucleoside 5'-phosphate</name>
        <dbReference type="ChEBI" id="CHEBI:58043"/>
    </ligand>
</feature>
<feature type="binding site" evidence="9">
    <location>
        <position position="241"/>
    </location>
    <ligand>
        <name>ATP</name>
        <dbReference type="ChEBI" id="CHEBI:30616"/>
    </ligand>
</feature>
<feature type="binding site" evidence="9">
    <location>
        <begin position="203"/>
        <end position="206"/>
    </location>
    <ligand>
        <name>a ribonucleoside 5'-phosphate</name>
        <dbReference type="ChEBI" id="CHEBI:58043"/>
    </ligand>
</feature>
<keyword evidence="2 9" id="KW-0808">Transferase</keyword>
<dbReference type="InterPro" id="IPR027417">
    <property type="entry name" value="P-loop_NTPase"/>
</dbReference>
<feature type="binding site" evidence="9">
    <location>
        <position position="247"/>
    </location>
    <ligand>
        <name>a ribonucleoside 5'-phosphate</name>
        <dbReference type="ChEBI" id="CHEBI:58043"/>
    </ligand>
</feature>
<comment type="function">
    <text evidence="9">Catalyzes the phosphorylation of pyrimidine nucleoside monophosphates at the expense of ATP. Plays an important role in de novo pyrimidine nucleotide biosynthesis. Has preference for UMP and dUMP as phosphate acceptors, but can also use CMP, dCMP and AMP.</text>
</comment>
<feature type="binding site" evidence="9">
    <location>
        <position position="286"/>
    </location>
    <ligand>
        <name>ATP</name>
        <dbReference type="ChEBI" id="CHEBI:30616"/>
    </ligand>
</feature>
<dbReference type="HAMAP" id="MF_00235">
    <property type="entry name" value="Adenylate_kinase_Adk"/>
    <property type="match status" value="1"/>
</dbReference>
<evidence type="ECO:0000256" key="2">
    <source>
        <dbReference type="ARBA" id="ARBA00022679"/>
    </source>
</evidence>
<keyword evidence="10" id="KW-0812">Transmembrane</keyword>
<dbReference type="OrthoDB" id="442176at2759"/>
<keyword evidence="12" id="KW-1185">Reference proteome</keyword>
<evidence type="ECO:0000256" key="8">
    <source>
        <dbReference type="ARBA" id="ARBA00048116"/>
    </source>
</evidence>
<dbReference type="Pfam" id="PF00406">
    <property type="entry name" value="ADK"/>
    <property type="match status" value="1"/>
</dbReference>
<comment type="subcellular location">
    <subcellularLocation>
        <location evidence="9">Cytoplasm</location>
    </subcellularLocation>
    <subcellularLocation>
        <location evidence="9">Nucleus</location>
    </subcellularLocation>
    <text evidence="9">Predominantly cytoplasmic.</text>
</comment>
<dbReference type="GO" id="GO:0033862">
    <property type="term" value="F:UMP kinase activity"/>
    <property type="evidence" value="ECO:0007669"/>
    <property type="project" value="RHEA"/>
</dbReference>
<dbReference type="EMBL" id="ML119668">
    <property type="protein sequence ID" value="RPA82898.1"/>
    <property type="molecule type" value="Genomic_DNA"/>
</dbReference>
<dbReference type="GO" id="GO:0006207">
    <property type="term" value="P:'de novo' pyrimidine nucleobase biosynthetic process"/>
    <property type="evidence" value="ECO:0007669"/>
    <property type="project" value="InterPro"/>
</dbReference>
<feature type="binding site" evidence="9">
    <location>
        <begin position="120"/>
        <end position="125"/>
    </location>
    <ligand>
        <name>ATP</name>
        <dbReference type="ChEBI" id="CHEBI:30616"/>
    </ligand>
</feature>
<evidence type="ECO:0000256" key="4">
    <source>
        <dbReference type="ARBA" id="ARBA00022777"/>
    </source>
</evidence>
<organism evidence="11 12">
    <name type="scientific">Ascobolus immersus RN42</name>
    <dbReference type="NCBI Taxonomy" id="1160509"/>
    <lineage>
        <taxon>Eukaryota</taxon>
        <taxon>Fungi</taxon>
        <taxon>Dikarya</taxon>
        <taxon>Ascomycota</taxon>
        <taxon>Pezizomycotina</taxon>
        <taxon>Pezizomycetes</taxon>
        <taxon>Pezizales</taxon>
        <taxon>Ascobolaceae</taxon>
        <taxon>Ascobolus</taxon>
    </lineage>
</organism>
<comment type="domain">
    <text evidence="9">Consists of three domains, a large central CORE domain and two small peripheral domains, NMPbind and LID, which undergo movements during catalysis. The LID domain closes over the site of phosphoryl transfer upon ATP binding. Assembling and dissambling the active center during each catalytic cycle provides an effective means to prevent ATP hydrolysis.</text>
</comment>
<keyword evidence="5 9" id="KW-0067">ATP-binding</keyword>
<comment type="subunit">
    <text evidence="9">Monomer.</text>
</comment>
<feature type="region of interest" description="NMPbind" evidence="9">
    <location>
        <begin position="140"/>
        <end position="170"/>
    </location>
</feature>
<keyword evidence="3 9" id="KW-0547">Nucleotide-binding</keyword>
<evidence type="ECO:0000313" key="11">
    <source>
        <dbReference type="EMBL" id="RPA82898.1"/>
    </source>
</evidence>
<protein>
    <recommendedName>
        <fullName evidence="9">Uridylate kinase</fullName>
        <shortName evidence="9">UK</shortName>
        <ecNumber evidence="9">2.7.4.14</ecNumber>
    </recommendedName>
    <alternativeName>
        <fullName evidence="9">ATP:UMP phosphotransferase</fullName>
    </alternativeName>
    <alternativeName>
        <fullName evidence="9">Deoxycytidylate kinase</fullName>
        <shortName evidence="9">CK</shortName>
        <shortName evidence="9">dCMP kinase</shortName>
    </alternativeName>
    <alternativeName>
        <fullName evidence="9">Uridine monophosphate kinase</fullName>
        <shortName evidence="9">UMP kinase</shortName>
        <shortName evidence="9">UMPK</shortName>
    </alternativeName>
</protein>
<feature type="binding site" evidence="9">
    <location>
        <position position="210"/>
    </location>
    <ligand>
        <name>a ribonucleoside 5'-phosphate</name>
        <dbReference type="ChEBI" id="CHEBI:58043"/>
    </ligand>
</feature>
<comment type="catalytic activity">
    <reaction evidence="8 9">
        <text>UMP + ATP = UDP + ADP</text>
        <dbReference type="Rhea" id="RHEA:24400"/>
        <dbReference type="ChEBI" id="CHEBI:30616"/>
        <dbReference type="ChEBI" id="CHEBI:57865"/>
        <dbReference type="ChEBI" id="CHEBI:58223"/>
        <dbReference type="ChEBI" id="CHEBI:456216"/>
        <dbReference type="EC" id="2.7.4.14"/>
    </reaction>
</comment>
<feature type="binding site" evidence="9">
    <location>
        <position position="146"/>
    </location>
    <ligand>
        <name>a ribonucleoside 5'-phosphate</name>
        <dbReference type="ChEBI" id="CHEBI:58043"/>
    </ligand>
</feature>
<keyword evidence="1 9" id="KW-0963">Cytoplasm</keyword>
<dbReference type="FunFam" id="3.40.50.300:FF:000315">
    <property type="entry name" value="Adenylate kinase 1"/>
    <property type="match status" value="1"/>
</dbReference>
<dbReference type="EC" id="2.7.4.14" evidence="9"/>
<dbReference type="NCBIfam" id="TIGR01359">
    <property type="entry name" value="UMP_CMP_kin_fam"/>
    <property type="match status" value="1"/>
</dbReference>
<dbReference type="InterPro" id="IPR006266">
    <property type="entry name" value="UMP_CMP_kinase"/>
</dbReference>
<dbReference type="InterPro" id="IPR033690">
    <property type="entry name" value="Adenylat_kinase_CS"/>
</dbReference>
<comment type="similarity">
    <text evidence="9">Belongs to the adenylate kinase family. UMP-CMP kinase subfamily.</text>
</comment>
<dbReference type="InterPro" id="IPR000850">
    <property type="entry name" value="Adenylat/UMP-CMP_kin"/>
</dbReference>
<sequence>MQLARQLLKARISAPGAALKPSCLRPTTIRTATPTASPRLYSTKPKEPLHKSKSNFPVVPLVAIFLAGSGAFAYMVNQRKELEQKVKAAKEAESIKQVVKPTPFFNPKEVTVLYVLGGPGAGKGTQCANLVRDFGFVHLSAGDLLRAEQERPGSQFGELIKTYIREGKIVPMEVTVALLQNAMKASLEARKPADHPPRFLIDGFPRQVDQAIKFEEEVCPCKFVVFFDCPEDVMEARLLNRGKTSGRSDDNIESIKKRFKTFVNTSMPVIDMFAKDGKVLSVNAAAPVETVYSTVKSEVARLLKEKEGK</sequence>
<dbReference type="PANTHER" id="PTHR23359">
    <property type="entry name" value="NUCLEOTIDE KINASE"/>
    <property type="match status" value="1"/>
</dbReference>
<name>A0A3N4IDY6_ASCIM</name>
<dbReference type="STRING" id="1160509.A0A3N4IDY6"/>
<keyword evidence="6 9" id="KW-0665">Pyrimidine biosynthesis</keyword>
<evidence type="ECO:0000256" key="10">
    <source>
        <dbReference type="SAM" id="Phobius"/>
    </source>
</evidence>
<proteinExistence type="inferred from homology"/>
<dbReference type="GO" id="GO:0005524">
    <property type="term" value="F:ATP binding"/>
    <property type="evidence" value="ECO:0007669"/>
    <property type="project" value="UniProtKB-KW"/>
</dbReference>
<evidence type="ECO:0000256" key="6">
    <source>
        <dbReference type="ARBA" id="ARBA00022975"/>
    </source>
</evidence>
<dbReference type="PROSITE" id="PS00113">
    <property type="entry name" value="ADENYLATE_KINASE"/>
    <property type="match status" value="1"/>
</dbReference>
<feature type="binding site" evidence="9">
    <location>
        <begin position="168"/>
        <end position="170"/>
    </location>
    <ligand>
        <name>a ribonucleoside 5'-phosphate</name>
        <dbReference type="ChEBI" id="CHEBI:58043"/>
    </ligand>
</feature>
<evidence type="ECO:0000256" key="5">
    <source>
        <dbReference type="ARBA" id="ARBA00022840"/>
    </source>
</evidence>
<dbReference type="HAMAP" id="MF_03172">
    <property type="entry name" value="Adenylate_kinase_UMP_CMP_kin"/>
    <property type="match status" value="1"/>
</dbReference>
<evidence type="ECO:0000256" key="7">
    <source>
        <dbReference type="ARBA" id="ARBA00023242"/>
    </source>
</evidence>
<comment type="cofactor">
    <cofactor evidence="9">
        <name>Mg(2+)</name>
        <dbReference type="ChEBI" id="CHEBI:18420"/>
    </cofactor>
    <text evidence="9">Binds 1 Mg(2+) ion per monomer.</text>
</comment>
<reference evidence="11 12" key="1">
    <citation type="journal article" date="2018" name="Nat. Ecol. Evol.">
        <title>Pezizomycetes genomes reveal the molecular basis of ectomycorrhizal truffle lifestyle.</title>
        <authorList>
            <person name="Murat C."/>
            <person name="Payen T."/>
            <person name="Noel B."/>
            <person name="Kuo A."/>
            <person name="Morin E."/>
            <person name="Chen J."/>
            <person name="Kohler A."/>
            <person name="Krizsan K."/>
            <person name="Balestrini R."/>
            <person name="Da Silva C."/>
            <person name="Montanini B."/>
            <person name="Hainaut M."/>
            <person name="Levati E."/>
            <person name="Barry K.W."/>
            <person name="Belfiori B."/>
            <person name="Cichocki N."/>
            <person name="Clum A."/>
            <person name="Dockter R.B."/>
            <person name="Fauchery L."/>
            <person name="Guy J."/>
            <person name="Iotti M."/>
            <person name="Le Tacon F."/>
            <person name="Lindquist E.A."/>
            <person name="Lipzen A."/>
            <person name="Malagnac F."/>
            <person name="Mello A."/>
            <person name="Molinier V."/>
            <person name="Miyauchi S."/>
            <person name="Poulain J."/>
            <person name="Riccioni C."/>
            <person name="Rubini A."/>
            <person name="Sitrit Y."/>
            <person name="Splivallo R."/>
            <person name="Traeger S."/>
            <person name="Wang M."/>
            <person name="Zifcakova L."/>
            <person name="Wipf D."/>
            <person name="Zambonelli A."/>
            <person name="Paolocci F."/>
            <person name="Nowrousian M."/>
            <person name="Ottonello S."/>
            <person name="Baldrian P."/>
            <person name="Spatafora J.W."/>
            <person name="Henrissat B."/>
            <person name="Nagy L.G."/>
            <person name="Aury J.M."/>
            <person name="Wincker P."/>
            <person name="Grigoriev I.V."/>
            <person name="Bonfante P."/>
            <person name="Martin F.M."/>
        </authorList>
    </citation>
    <scope>NUCLEOTIDE SEQUENCE [LARGE SCALE GENOMIC DNA]</scope>
    <source>
        <strain evidence="11 12">RN42</strain>
    </source>
</reference>
<dbReference type="GO" id="GO:0005737">
    <property type="term" value="C:cytoplasm"/>
    <property type="evidence" value="ECO:0007669"/>
    <property type="project" value="UniProtKB-SubCell"/>
</dbReference>
<evidence type="ECO:0000256" key="9">
    <source>
        <dbReference type="HAMAP-Rule" id="MF_03172"/>
    </source>
</evidence>
<dbReference type="GO" id="GO:0005634">
    <property type="term" value="C:nucleus"/>
    <property type="evidence" value="ECO:0007669"/>
    <property type="project" value="UniProtKB-SubCell"/>
</dbReference>
<dbReference type="PRINTS" id="PR00094">
    <property type="entry name" value="ADENYLTKNASE"/>
</dbReference>
<dbReference type="Proteomes" id="UP000275078">
    <property type="component" value="Unassembled WGS sequence"/>
</dbReference>